<feature type="transmembrane region" description="Helical" evidence="1">
    <location>
        <begin position="139"/>
        <end position="159"/>
    </location>
</feature>
<reference evidence="2" key="2">
    <citation type="journal article" date="2021" name="PeerJ">
        <title>Extensive microbial diversity within the chicken gut microbiome revealed by metagenomics and culture.</title>
        <authorList>
            <person name="Gilroy R."/>
            <person name="Ravi A."/>
            <person name="Getino M."/>
            <person name="Pursley I."/>
            <person name="Horton D.L."/>
            <person name="Alikhan N.F."/>
            <person name="Baker D."/>
            <person name="Gharbi K."/>
            <person name="Hall N."/>
            <person name="Watson M."/>
            <person name="Adriaenssens E.M."/>
            <person name="Foster-Nyarko E."/>
            <person name="Jarju S."/>
            <person name="Secka A."/>
            <person name="Antonio M."/>
            <person name="Oren A."/>
            <person name="Chaudhuri R.R."/>
            <person name="La Ragione R."/>
            <person name="Hildebrand F."/>
            <person name="Pallen M.J."/>
        </authorList>
    </citation>
    <scope>NUCLEOTIDE SEQUENCE</scope>
    <source>
        <strain evidence="2">ChiSxjej2B14-8506</strain>
    </source>
</reference>
<feature type="transmembrane region" description="Helical" evidence="1">
    <location>
        <begin position="180"/>
        <end position="198"/>
    </location>
</feature>
<evidence type="ECO:0000313" key="3">
    <source>
        <dbReference type="Proteomes" id="UP000824123"/>
    </source>
</evidence>
<dbReference type="Proteomes" id="UP000824123">
    <property type="component" value="Unassembled WGS sequence"/>
</dbReference>
<feature type="transmembrane region" description="Helical" evidence="1">
    <location>
        <begin position="84"/>
        <end position="101"/>
    </location>
</feature>
<feature type="transmembrane region" description="Helical" evidence="1">
    <location>
        <begin position="60"/>
        <end position="78"/>
    </location>
</feature>
<comment type="caution">
    <text evidence="2">The sequence shown here is derived from an EMBL/GenBank/DDBJ whole genome shotgun (WGS) entry which is preliminary data.</text>
</comment>
<accession>A0A9D1LPJ2</accession>
<dbReference type="AlphaFoldDB" id="A0A9D1LPJ2"/>
<keyword evidence="1" id="KW-1133">Transmembrane helix</keyword>
<organism evidence="2 3">
    <name type="scientific">Candidatus Fimadaptatus faecigallinarum</name>
    <dbReference type="NCBI Taxonomy" id="2840814"/>
    <lineage>
        <taxon>Bacteria</taxon>
        <taxon>Bacillati</taxon>
        <taxon>Bacillota</taxon>
        <taxon>Clostridia</taxon>
        <taxon>Eubacteriales</taxon>
        <taxon>Candidatus Fimadaptatus</taxon>
    </lineage>
</organism>
<evidence type="ECO:0000313" key="2">
    <source>
        <dbReference type="EMBL" id="HIU45674.1"/>
    </source>
</evidence>
<gene>
    <name evidence="2" type="ORF">IAC59_00270</name>
</gene>
<reference evidence="2" key="1">
    <citation type="submission" date="2020-10" db="EMBL/GenBank/DDBJ databases">
        <authorList>
            <person name="Gilroy R."/>
        </authorList>
    </citation>
    <scope>NUCLEOTIDE SEQUENCE</scope>
    <source>
        <strain evidence="2">ChiSxjej2B14-8506</strain>
    </source>
</reference>
<sequence length="421" mass="46127">MKKLFKSALLCLFRALLFSPVPLLLGALLPGASQLSAGLFYGAGQLLGLGVSLVPVRGRIAALIVGALAYVLAGVWALNAIAAPIVLVIVGLCAVGYLFTARACARGDYDPRLMIAGAILHAGAPVAITLSGAQVEYTAMMWCGILFLAMCPYVMNAQSVREGMSLRGRGGKPLKRISRANRVLVTGMLVIALLIASAETIRNAAQRAGSFVMYWVGQFIMWIMNLFISDSEIGSGTGGGSQDMGLGLESAEPSWFALFMEQVMKYLVVVILAVGAVFVLYKLGKMSVRLWRRVSEWARRFAQGVKEDYLEEREQIMDWGEVRGELVESMRDALKRLTYREKKWGELNARERVRFAVRQLYRKRGAGVSGLECLSARQALGEMGLDEQAQRELGELYDRARYSDHDISDAQAESARRAAKL</sequence>
<feature type="transmembrane region" description="Helical" evidence="1">
    <location>
        <begin position="36"/>
        <end position="53"/>
    </location>
</feature>
<dbReference type="EMBL" id="DVNK01000003">
    <property type="protein sequence ID" value="HIU45674.1"/>
    <property type="molecule type" value="Genomic_DNA"/>
</dbReference>
<evidence type="ECO:0000256" key="1">
    <source>
        <dbReference type="SAM" id="Phobius"/>
    </source>
</evidence>
<proteinExistence type="predicted"/>
<feature type="transmembrane region" description="Helical" evidence="1">
    <location>
        <begin position="113"/>
        <end position="133"/>
    </location>
</feature>
<protein>
    <submittedName>
        <fullName evidence="2">DUF4129 domain-containing protein</fullName>
    </submittedName>
</protein>
<feature type="transmembrane region" description="Helical" evidence="1">
    <location>
        <begin position="263"/>
        <end position="283"/>
    </location>
</feature>
<keyword evidence="1" id="KW-0812">Transmembrane</keyword>
<keyword evidence="1" id="KW-0472">Membrane</keyword>
<name>A0A9D1LPJ2_9FIRM</name>